<evidence type="ECO:0000313" key="2">
    <source>
        <dbReference type="Proteomes" id="UP001732700"/>
    </source>
</evidence>
<dbReference type="EnsemblPlants" id="AVESA.00010b.r2.7AG1198320.1">
    <property type="protein sequence ID" value="AVESA.00010b.r2.7AG1198320.1.CDS"/>
    <property type="gene ID" value="AVESA.00010b.r2.7AG1198320"/>
</dbReference>
<name>A0ACD5ZNR2_AVESA</name>
<organism evidence="1 2">
    <name type="scientific">Avena sativa</name>
    <name type="common">Oat</name>
    <dbReference type="NCBI Taxonomy" id="4498"/>
    <lineage>
        <taxon>Eukaryota</taxon>
        <taxon>Viridiplantae</taxon>
        <taxon>Streptophyta</taxon>
        <taxon>Embryophyta</taxon>
        <taxon>Tracheophyta</taxon>
        <taxon>Spermatophyta</taxon>
        <taxon>Magnoliopsida</taxon>
        <taxon>Liliopsida</taxon>
        <taxon>Poales</taxon>
        <taxon>Poaceae</taxon>
        <taxon>BOP clade</taxon>
        <taxon>Pooideae</taxon>
        <taxon>Poodae</taxon>
        <taxon>Poeae</taxon>
        <taxon>Poeae Chloroplast Group 1 (Aveneae type)</taxon>
        <taxon>Aveninae</taxon>
        <taxon>Avena</taxon>
    </lineage>
</organism>
<sequence length="513" mass="57335">MEMEGWLSLCFVATSTLLAALLCRLSRQISAGGKTKNKKRQLPPGPWTLPIIGSLHHVFGVLPHRTMAQLSRRHGPLMLLRLGEIPTVVVSSAEAAELVMKTNDLMFVSRPRSTMQTIFGCGGKSISFAPYGDRWRQMRKICITELLSSKQVRRMEGIRAEEVGNLLRSIAAAASSPAGGTVNVREMVTALSNDVVTRAVFGGKFTQQREFLREMDEAFQLLGGFSLVDLFPSSWLVRRLSNGERHMRRCHGRIQQIIAGVIHKRKAAGEDGCGSDSDEEDLLDVLLRLQREDSLEFPLTTEVIGAVLFDMFAGATNTTATILEWCMSELVINPGAMAKAQMEVREMIGHGRAVVTNSDLPELCYMRMVIKEVLRLHPPAALIPRLTREDCTVMGYDMLKDTNVFINIFAVSRDPRYWENPEDFNPERFENNDMSYNGTRFEFTPFGAGRRQCPGIMFGTSTLDVTLANLLYHFDWMLPDGASPASFDMSERFGLTISRKHGLQLKAIPHTCV</sequence>
<reference evidence="1" key="1">
    <citation type="submission" date="2021-05" db="EMBL/GenBank/DDBJ databases">
        <authorList>
            <person name="Scholz U."/>
            <person name="Mascher M."/>
            <person name="Fiebig A."/>
        </authorList>
    </citation>
    <scope>NUCLEOTIDE SEQUENCE [LARGE SCALE GENOMIC DNA]</scope>
</reference>
<accession>A0ACD5ZNR2</accession>
<keyword evidence="2" id="KW-1185">Reference proteome</keyword>
<protein>
    <submittedName>
        <fullName evidence="1">Uncharacterized protein</fullName>
    </submittedName>
</protein>
<dbReference type="Proteomes" id="UP001732700">
    <property type="component" value="Chromosome 7A"/>
</dbReference>
<reference evidence="1" key="2">
    <citation type="submission" date="2025-09" db="UniProtKB">
        <authorList>
            <consortium name="EnsemblPlants"/>
        </authorList>
    </citation>
    <scope>IDENTIFICATION</scope>
</reference>
<evidence type="ECO:0000313" key="1">
    <source>
        <dbReference type="EnsemblPlants" id="AVESA.00010b.r2.7AG1198320.1.CDS"/>
    </source>
</evidence>
<proteinExistence type="predicted"/>